<evidence type="ECO:0000256" key="1">
    <source>
        <dbReference type="SAM" id="MobiDB-lite"/>
    </source>
</evidence>
<evidence type="ECO:0000313" key="2">
    <source>
        <dbReference type="EMBL" id="CAI3990072.1"/>
    </source>
</evidence>
<accession>A0A9P1CF91</accession>
<feature type="region of interest" description="Disordered" evidence="1">
    <location>
        <begin position="1"/>
        <end position="73"/>
    </location>
</feature>
<comment type="caution">
    <text evidence="2">The sequence shown here is derived from an EMBL/GenBank/DDBJ whole genome shotgun (WGS) entry which is preliminary data.</text>
</comment>
<name>A0A9P1CF91_9DINO</name>
<protein>
    <submittedName>
        <fullName evidence="2">Uncharacterized protein</fullName>
    </submittedName>
</protein>
<gene>
    <name evidence="2" type="ORF">C1SCF055_LOCUS17092</name>
</gene>
<keyword evidence="4" id="KW-1185">Reference proteome</keyword>
<dbReference type="Proteomes" id="UP001152797">
    <property type="component" value="Unassembled WGS sequence"/>
</dbReference>
<reference evidence="3" key="2">
    <citation type="submission" date="2024-04" db="EMBL/GenBank/DDBJ databases">
        <authorList>
            <person name="Chen Y."/>
            <person name="Shah S."/>
            <person name="Dougan E. K."/>
            <person name="Thang M."/>
            <person name="Chan C."/>
        </authorList>
    </citation>
    <scope>NUCLEOTIDE SEQUENCE [LARGE SCALE GENOMIC DNA]</scope>
</reference>
<evidence type="ECO:0000313" key="4">
    <source>
        <dbReference type="Proteomes" id="UP001152797"/>
    </source>
</evidence>
<dbReference type="EMBL" id="CAMXCT030001437">
    <property type="protein sequence ID" value="CAL4777384.1"/>
    <property type="molecule type" value="Genomic_DNA"/>
</dbReference>
<evidence type="ECO:0000313" key="3">
    <source>
        <dbReference type="EMBL" id="CAL1143447.1"/>
    </source>
</evidence>
<sequence length="550" mass="60326">MFFNKDPQAPPLAKAHQVSEPAPSPAVAKAPQASEPAPSPAVAKAPQASEPPQAASSTESPGTASTTAAPLPNELSKAVDDVANKTTDLNKATSATNRKEYMKFLRQANNPAIMPKALIPTFTSGEKLDLFRIWLQKGQDFSAVEVEVNRRNSQKKTALARDRCLSRADLLATGRYSERDVQELIERKTALGEWIPDPNFPQREDLRQYKVNTDVASEVAHTREDSQSINATTSVSATEALTLTEDGADFSEGAAPTIHDALRMPQLSLGSTSGGTGDEVGKGKGKGKGKNENGDGDANTESKPDKVLSPLDKAKLLRKSVLKEAEEARTLCIAIEGVEMSGELVKALTTHSDAMTGLYRELNQLVTQECDDMAKYDPIFQQATICQNWFRSRKRVANTMKFPFAVIPMRLLPTKDLRAKANRVIVEVELPIIPRLQQLGVRSLGALQGVDIFNPMGHNLQSRGDTLMNLLGLAFRHSWCHIIFDFLVSDENCRNHKTLAEEDMLGKITKLASAVHGGTVCQRFFERFRLFMGMHWEKLSALPPADVEQL</sequence>
<feature type="compositionally biased region" description="Low complexity" evidence="1">
    <location>
        <begin position="28"/>
        <end position="61"/>
    </location>
</feature>
<dbReference type="EMBL" id="CAMXCT010001437">
    <property type="protein sequence ID" value="CAI3990072.1"/>
    <property type="molecule type" value="Genomic_DNA"/>
</dbReference>
<feature type="region of interest" description="Disordered" evidence="1">
    <location>
        <begin position="267"/>
        <end position="307"/>
    </location>
</feature>
<reference evidence="2" key="1">
    <citation type="submission" date="2022-10" db="EMBL/GenBank/DDBJ databases">
        <authorList>
            <person name="Chen Y."/>
            <person name="Dougan E. K."/>
            <person name="Chan C."/>
            <person name="Rhodes N."/>
            <person name="Thang M."/>
        </authorList>
    </citation>
    <scope>NUCLEOTIDE SEQUENCE</scope>
</reference>
<dbReference type="AlphaFoldDB" id="A0A9P1CF91"/>
<dbReference type="EMBL" id="CAMXCT020001437">
    <property type="protein sequence ID" value="CAL1143447.1"/>
    <property type="molecule type" value="Genomic_DNA"/>
</dbReference>
<proteinExistence type="predicted"/>
<organism evidence="2">
    <name type="scientific">Cladocopium goreaui</name>
    <dbReference type="NCBI Taxonomy" id="2562237"/>
    <lineage>
        <taxon>Eukaryota</taxon>
        <taxon>Sar</taxon>
        <taxon>Alveolata</taxon>
        <taxon>Dinophyceae</taxon>
        <taxon>Suessiales</taxon>
        <taxon>Symbiodiniaceae</taxon>
        <taxon>Cladocopium</taxon>
    </lineage>
</organism>